<accession>A0ABT7C966</accession>
<keyword evidence="2" id="KW-1185">Reference proteome</keyword>
<sequence length="99" mass="11447">MMTELELTDAEWREFQAIPEQGFSHRDWVNARIRDRAARQHADESDTLKVAGKRIAELEAKLAGVRKHCVERIQDYPDDPFDYAFQECKRILAILDGGS</sequence>
<gene>
    <name evidence="1" type="ORF">C7K25_10320</name>
</gene>
<protein>
    <submittedName>
        <fullName evidence="1">Uncharacterized protein</fullName>
    </submittedName>
</protein>
<dbReference type="Proteomes" id="UP001170379">
    <property type="component" value="Unassembled WGS sequence"/>
</dbReference>
<dbReference type="EMBL" id="PXVD01000016">
    <property type="protein sequence ID" value="MDJ1371756.1"/>
    <property type="molecule type" value="Genomic_DNA"/>
</dbReference>
<reference evidence="1" key="1">
    <citation type="submission" date="2018-03" db="EMBL/GenBank/DDBJ databases">
        <authorList>
            <person name="Nunes O.C."/>
            <person name="Lopes A.R."/>
            <person name="Froufe H."/>
            <person name="Munoz-Merida A."/>
            <person name="Barroso C."/>
            <person name="Egas C."/>
        </authorList>
    </citation>
    <scope>NUCLEOTIDE SEQUENCE</scope>
    <source>
        <strain evidence="1">ON4</strain>
    </source>
</reference>
<dbReference type="RefSeq" id="WP_026937881.1">
    <property type="nucleotide sequence ID" value="NZ_CP028426.1"/>
</dbReference>
<evidence type="ECO:0000313" key="1">
    <source>
        <dbReference type="EMBL" id="MDJ1371756.1"/>
    </source>
</evidence>
<comment type="caution">
    <text evidence="1">The sequence shown here is derived from an EMBL/GenBank/DDBJ whole genome shotgun (WGS) entry which is preliminary data.</text>
</comment>
<organism evidence="1 2">
    <name type="scientific">Gulosibacter molinativorax</name>
    <dbReference type="NCBI Taxonomy" id="256821"/>
    <lineage>
        <taxon>Bacteria</taxon>
        <taxon>Bacillati</taxon>
        <taxon>Actinomycetota</taxon>
        <taxon>Actinomycetes</taxon>
        <taxon>Micrococcales</taxon>
        <taxon>Microbacteriaceae</taxon>
        <taxon>Gulosibacter</taxon>
    </lineage>
</organism>
<name>A0ABT7C966_9MICO</name>
<proteinExistence type="predicted"/>
<reference evidence="1" key="2">
    <citation type="journal article" date="2022" name="Sci. Rep.">
        <title>In silico prediction of the enzymes involved in the degradation of the herbicide molinate by Gulosibacter molinativorax ON4T.</title>
        <authorList>
            <person name="Lopes A.R."/>
            <person name="Bunin E."/>
            <person name="Viana A.T."/>
            <person name="Froufe H."/>
            <person name="Munoz-Merida A."/>
            <person name="Pinho D."/>
            <person name="Figueiredo J."/>
            <person name="Barroso C."/>
            <person name="Vaz-Moreira I."/>
            <person name="Bellanger X."/>
            <person name="Egas C."/>
            <person name="Nunes O.C."/>
        </authorList>
    </citation>
    <scope>NUCLEOTIDE SEQUENCE</scope>
    <source>
        <strain evidence="1">ON4</strain>
    </source>
</reference>
<evidence type="ECO:0000313" key="2">
    <source>
        <dbReference type="Proteomes" id="UP001170379"/>
    </source>
</evidence>